<dbReference type="InterPro" id="IPR002123">
    <property type="entry name" value="Plipid/glycerol_acylTrfase"/>
</dbReference>
<reference evidence="8 9" key="1">
    <citation type="submission" date="2017-08" db="EMBL/GenBank/DDBJ databases">
        <authorList>
            <person name="de Groot N.N."/>
        </authorList>
    </citation>
    <scope>NUCLEOTIDE SEQUENCE [LARGE SCALE GENOMIC DNA]</scope>
    <source>
        <strain evidence="8 9">HM2</strain>
    </source>
</reference>
<dbReference type="EMBL" id="UHJL01000002">
    <property type="protein sequence ID" value="SUQ24283.1"/>
    <property type="molecule type" value="Genomic_DNA"/>
</dbReference>
<dbReference type="CDD" id="cd07989">
    <property type="entry name" value="LPLAT_AGPAT-like"/>
    <property type="match status" value="1"/>
</dbReference>
<keyword evidence="2" id="KW-0444">Lipid biosynthesis</keyword>
<protein>
    <submittedName>
        <fullName evidence="8">1-acyl-sn-glycerol-3-phosphate acyltransferase</fullName>
    </submittedName>
</protein>
<name>A0A380S5M5_FIBSU</name>
<dbReference type="GO" id="GO:0003841">
    <property type="term" value="F:1-acylglycerol-3-phosphate O-acyltransferase activity"/>
    <property type="evidence" value="ECO:0007669"/>
    <property type="project" value="TreeGrafter"/>
</dbReference>
<dbReference type="PANTHER" id="PTHR10434:SF64">
    <property type="entry name" value="1-ACYL-SN-GLYCEROL-3-PHOSPHATE ACYLTRANSFERASE-RELATED"/>
    <property type="match status" value="1"/>
</dbReference>
<keyword evidence="3 8" id="KW-0808">Transferase</keyword>
<evidence type="ECO:0000256" key="3">
    <source>
        <dbReference type="ARBA" id="ARBA00022679"/>
    </source>
</evidence>
<gene>
    <name evidence="8" type="ORF">SAMN05661053_1679</name>
</gene>
<dbReference type="SUPFAM" id="SSF69593">
    <property type="entry name" value="Glycerol-3-phosphate (1)-acyltransferase"/>
    <property type="match status" value="1"/>
</dbReference>
<dbReference type="GO" id="GO:0006654">
    <property type="term" value="P:phosphatidic acid biosynthetic process"/>
    <property type="evidence" value="ECO:0007669"/>
    <property type="project" value="TreeGrafter"/>
</dbReference>
<evidence type="ECO:0000313" key="8">
    <source>
        <dbReference type="EMBL" id="SUQ24283.1"/>
    </source>
</evidence>
<feature type="domain" description="Phospholipid/glycerol acyltransferase" evidence="7">
    <location>
        <begin position="71"/>
        <end position="183"/>
    </location>
</feature>
<dbReference type="PANTHER" id="PTHR10434">
    <property type="entry name" value="1-ACYL-SN-GLYCEROL-3-PHOSPHATE ACYLTRANSFERASE"/>
    <property type="match status" value="1"/>
</dbReference>
<keyword evidence="5 8" id="KW-0012">Acyltransferase</keyword>
<comment type="pathway">
    <text evidence="1">Lipid metabolism.</text>
</comment>
<feature type="transmembrane region" description="Helical" evidence="6">
    <location>
        <begin position="7"/>
        <end position="27"/>
    </location>
</feature>
<keyword evidence="6" id="KW-0472">Membrane</keyword>
<sequence length="252" mass="28566">MRAILALFYYIVVFTIMVVAGIPYTLYCGIRGHWENCTKICTFAFRNIIFKLFGIKVAVKGAENIPKGVNYVIVANHQSFLDINVVWHSITSASFMAKASLWKAPVFGWVLNRSGNIPIHTNPRMNAGLGKILKKRLESNYNIVVFPEGHRSEDGHMFKFQNGIFRLAKEQHFDILPVTFINTGKILPKVKWAVYSGTVEMVVHPLIRYEDYAEKPMADLRDETHDLIESAMPYKQAELAAAKEAATENKEA</sequence>
<proteinExistence type="predicted"/>
<evidence type="ECO:0000256" key="5">
    <source>
        <dbReference type="ARBA" id="ARBA00023315"/>
    </source>
</evidence>
<keyword evidence="6" id="KW-1133">Transmembrane helix</keyword>
<accession>A0A380S5M5</accession>
<evidence type="ECO:0000313" key="9">
    <source>
        <dbReference type="Proteomes" id="UP000255423"/>
    </source>
</evidence>
<dbReference type="SMART" id="SM00563">
    <property type="entry name" value="PlsC"/>
    <property type="match status" value="1"/>
</dbReference>
<dbReference type="RefSeq" id="WP_109572818.1">
    <property type="nucleotide sequence ID" value="NZ_UHJL01000002.1"/>
</dbReference>
<evidence type="ECO:0000259" key="7">
    <source>
        <dbReference type="SMART" id="SM00563"/>
    </source>
</evidence>
<evidence type="ECO:0000256" key="6">
    <source>
        <dbReference type="SAM" id="Phobius"/>
    </source>
</evidence>
<evidence type="ECO:0000256" key="1">
    <source>
        <dbReference type="ARBA" id="ARBA00005189"/>
    </source>
</evidence>
<dbReference type="Proteomes" id="UP000255423">
    <property type="component" value="Unassembled WGS sequence"/>
</dbReference>
<keyword evidence="6" id="KW-0812">Transmembrane</keyword>
<evidence type="ECO:0000256" key="4">
    <source>
        <dbReference type="ARBA" id="ARBA00023098"/>
    </source>
</evidence>
<organism evidence="8 9">
    <name type="scientific">Fibrobacter succinogenes</name>
    <name type="common">Bacteroides succinogenes</name>
    <dbReference type="NCBI Taxonomy" id="833"/>
    <lineage>
        <taxon>Bacteria</taxon>
        <taxon>Pseudomonadati</taxon>
        <taxon>Fibrobacterota</taxon>
        <taxon>Fibrobacteria</taxon>
        <taxon>Fibrobacterales</taxon>
        <taxon>Fibrobacteraceae</taxon>
        <taxon>Fibrobacter</taxon>
    </lineage>
</organism>
<keyword evidence="4" id="KW-0443">Lipid metabolism</keyword>
<evidence type="ECO:0000256" key="2">
    <source>
        <dbReference type="ARBA" id="ARBA00022516"/>
    </source>
</evidence>
<dbReference type="Pfam" id="PF01553">
    <property type="entry name" value="Acyltransferase"/>
    <property type="match status" value="1"/>
</dbReference>
<dbReference type="AlphaFoldDB" id="A0A380S5M5"/>